<dbReference type="EMBL" id="JAVIJP010000015">
    <property type="protein sequence ID" value="KAL3644297.1"/>
    <property type="molecule type" value="Genomic_DNA"/>
</dbReference>
<accession>A0ABD3DS82</accession>
<evidence type="ECO:0008006" key="5">
    <source>
        <dbReference type="Google" id="ProtNLM"/>
    </source>
</evidence>
<sequence>MSMALSHDNTLSQAHPETMDFLSHAWCDFAVQALQPDMTLERSLVLQENSIKLFENDIKAPSVKMDNSAKMNDGDKFVSPWISNDVKSWIWMQQAMHPEVNYNSYFKKKWMAPWKLSPFKNIVSVKKWLKEIKNRRKEGQRLQKAEVHAAISVAGVAAALAAVAAGQNSQQRDKSAVASAAALVAAQCAKVAEAMGATREQLSSVIGSAVSGTSASEILTLTAAAATSIRGVDTLQARSGYKNILSGSSHVLPLEDNNEIDFDFDKCKSILARGADLNVETMDGRYLLKSVAVLFNNQGKVVLKMKKLNMLNAFARQQERIVFQVHAELYTDSLSEENETGYLVVLTTEKGIVKVDMLNDYQRYRTWSMTIDRMLMISTTLTNSDTYSFTNI</sequence>
<comment type="caution">
    <text evidence="3">The sequence shown here is derived from an EMBL/GenBank/DDBJ whole genome shotgun (WGS) entry which is preliminary data.</text>
</comment>
<dbReference type="PANTHER" id="PTHR31351:SF25">
    <property type="entry name" value="AUXIN CANALIZATION PROTEIN (DUF828)"/>
    <property type="match status" value="1"/>
</dbReference>
<name>A0ABD3DS82_9LAMI</name>
<dbReference type="InterPro" id="IPR008546">
    <property type="entry name" value="VAN3-bd-like_auxin_canal"/>
</dbReference>
<feature type="domain" description="VAN3-binding protein-like auxin canalisation" evidence="1">
    <location>
        <begin position="16"/>
        <end position="256"/>
    </location>
</feature>
<dbReference type="Proteomes" id="UP001632038">
    <property type="component" value="Unassembled WGS sequence"/>
</dbReference>
<evidence type="ECO:0000259" key="1">
    <source>
        <dbReference type="Pfam" id="PF05703"/>
    </source>
</evidence>
<reference evidence="4" key="1">
    <citation type="journal article" date="2024" name="IScience">
        <title>Strigolactones Initiate the Formation of Haustorium-like Structures in Castilleja.</title>
        <authorList>
            <person name="Buerger M."/>
            <person name="Peterson D."/>
            <person name="Chory J."/>
        </authorList>
    </citation>
    <scope>NUCLEOTIDE SEQUENCE [LARGE SCALE GENOMIC DNA]</scope>
</reference>
<evidence type="ECO:0000313" key="3">
    <source>
        <dbReference type="EMBL" id="KAL3644297.1"/>
    </source>
</evidence>
<dbReference type="Pfam" id="PF08458">
    <property type="entry name" value="PH_2"/>
    <property type="match status" value="1"/>
</dbReference>
<proteinExistence type="predicted"/>
<protein>
    <recommendedName>
        <fullName evidence="5">VAN3-binding protein</fullName>
    </recommendedName>
</protein>
<feature type="domain" description="Pleckstrin-like plant" evidence="2">
    <location>
        <begin position="277"/>
        <end position="378"/>
    </location>
</feature>
<dbReference type="InterPro" id="IPR013666">
    <property type="entry name" value="PH_pln"/>
</dbReference>
<organism evidence="3 4">
    <name type="scientific">Castilleja foliolosa</name>
    <dbReference type="NCBI Taxonomy" id="1961234"/>
    <lineage>
        <taxon>Eukaryota</taxon>
        <taxon>Viridiplantae</taxon>
        <taxon>Streptophyta</taxon>
        <taxon>Embryophyta</taxon>
        <taxon>Tracheophyta</taxon>
        <taxon>Spermatophyta</taxon>
        <taxon>Magnoliopsida</taxon>
        <taxon>eudicotyledons</taxon>
        <taxon>Gunneridae</taxon>
        <taxon>Pentapetalae</taxon>
        <taxon>asterids</taxon>
        <taxon>lamiids</taxon>
        <taxon>Lamiales</taxon>
        <taxon>Orobanchaceae</taxon>
        <taxon>Pedicularideae</taxon>
        <taxon>Castillejinae</taxon>
        <taxon>Castilleja</taxon>
    </lineage>
</organism>
<dbReference type="PANTHER" id="PTHR31351">
    <property type="entry name" value="EXPRESSED PROTEIN"/>
    <property type="match status" value="1"/>
</dbReference>
<dbReference type="AlphaFoldDB" id="A0ABD3DS82"/>
<dbReference type="Pfam" id="PF05703">
    <property type="entry name" value="Auxin_canalis"/>
    <property type="match status" value="1"/>
</dbReference>
<evidence type="ECO:0000313" key="4">
    <source>
        <dbReference type="Proteomes" id="UP001632038"/>
    </source>
</evidence>
<evidence type="ECO:0000259" key="2">
    <source>
        <dbReference type="Pfam" id="PF08458"/>
    </source>
</evidence>
<dbReference type="InterPro" id="IPR040269">
    <property type="entry name" value="VAB"/>
</dbReference>
<keyword evidence="4" id="KW-1185">Reference proteome</keyword>
<gene>
    <name evidence="3" type="ORF">CASFOL_012229</name>
</gene>